<dbReference type="InterPro" id="IPR020845">
    <property type="entry name" value="AMP-binding_CS"/>
</dbReference>
<sequence length="549" mass="56187">MDGSDEQVMALLTGAGAPFELIDISVAGAAMRGFRRAEASLDSLFAGFELHGEKSFIVEDGRRLTYAETAAAAARLAADLDRRGVRAGDRVAIAMRNGAEWMAGFIAIVAIGAVPALVNSRGAPGEMAAAIDLVGACLALADSSRADMLADAVDCLVPVLDPSPGAPPLPRGGAAPGDAAMILFTSGTTGRAKGATLSHRAALTGLLLSQMAGAMIAIRMAGPAALTMPRPQQAPLLAFPLFHVSGCHATFLAALASGSRLVSAPRWDPDRVVELIRDEGVTSVSGSPAMIWDLIQAKDRAGVDLPTLSSVSTGGQAQPINLLEAIVAAFPHAVVGTGFGSTETAGAIAMHTGADYLAHPRAAGRVLSLADVRIRDGDGADLPPGMAGEIVVRGPMVMSGYWNDASASARALAGGWFRTGDVGLLDAAGNLTILDRLTDMVISGGENIYCAEVEAALQQHGDVVEAAAFGLPDDRLGERLVAVVRPCPGGTIAADAVRAGLAGQLADYKIPTAIFVIDRGLPRNALGKVDKRALRATFAGKDMPADATA</sequence>
<dbReference type="RefSeq" id="WP_025295320.1">
    <property type="nucleotide sequence ID" value="NZ_CP006644.1"/>
</dbReference>
<evidence type="ECO:0000313" key="4">
    <source>
        <dbReference type="Proteomes" id="UP000018851"/>
    </source>
</evidence>
<evidence type="ECO:0000313" key="3">
    <source>
        <dbReference type="EMBL" id="AHE57228.1"/>
    </source>
</evidence>
<dbReference type="InterPro" id="IPR000873">
    <property type="entry name" value="AMP-dep_synth/lig_dom"/>
</dbReference>
<dbReference type="OrthoDB" id="9803968at2"/>
<dbReference type="Gene3D" id="3.40.50.12780">
    <property type="entry name" value="N-terminal domain of ligase-like"/>
    <property type="match status" value="1"/>
</dbReference>
<proteinExistence type="predicted"/>
<dbReference type="Proteomes" id="UP000018851">
    <property type="component" value="Chromosome"/>
</dbReference>
<dbReference type="InterPro" id="IPR050237">
    <property type="entry name" value="ATP-dep_AMP-bd_enzyme"/>
</dbReference>
<dbReference type="InterPro" id="IPR042099">
    <property type="entry name" value="ANL_N_sf"/>
</dbReference>
<accession>W0ALM4</accession>
<dbReference type="PATRIC" id="fig|1123269.5.peg.5541"/>
<dbReference type="InterPro" id="IPR045851">
    <property type="entry name" value="AMP-bd_C_sf"/>
</dbReference>
<dbReference type="Pfam" id="PF13193">
    <property type="entry name" value="AMP-binding_C"/>
    <property type="match status" value="1"/>
</dbReference>
<dbReference type="PANTHER" id="PTHR43767">
    <property type="entry name" value="LONG-CHAIN-FATTY-ACID--COA LIGASE"/>
    <property type="match status" value="1"/>
</dbReference>
<dbReference type="SUPFAM" id="SSF56801">
    <property type="entry name" value="Acetyl-CoA synthetase-like"/>
    <property type="match status" value="1"/>
</dbReference>
<feature type="domain" description="AMP-binding enzyme C-terminal" evidence="2">
    <location>
        <begin position="452"/>
        <end position="528"/>
    </location>
</feature>
<dbReference type="PANTHER" id="PTHR43767:SF1">
    <property type="entry name" value="NONRIBOSOMAL PEPTIDE SYNTHASE PES1 (EUROFUNG)-RELATED"/>
    <property type="match status" value="1"/>
</dbReference>
<dbReference type="STRING" id="1123269.NX02_28230"/>
<protein>
    <recommendedName>
        <fullName evidence="5">AMP-dependent synthetase/ligase domain-containing protein</fullName>
    </recommendedName>
</protein>
<dbReference type="PROSITE" id="PS00455">
    <property type="entry name" value="AMP_BINDING"/>
    <property type="match status" value="1"/>
</dbReference>
<organism evidence="3 4">
    <name type="scientific">Sphingomonas sanxanigenens DSM 19645 = NX02</name>
    <dbReference type="NCBI Taxonomy" id="1123269"/>
    <lineage>
        <taxon>Bacteria</taxon>
        <taxon>Pseudomonadati</taxon>
        <taxon>Pseudomonadota</taxon>
        <taxon>Alphaproteobacteria</taxon>
        <taxon>Sphingomonadales</taxon>
        <taxon>Sphingomonadaceae</taxon>
        <taxon>Sphingomonas</taxon>
    </lineage>
</organism>
<gene>
    <name evidence="3" type="ORF">NX02_28230</name>
</gene>
<dbReference type="Gene3D" id="3.30.300.30">
    <property type="match status" value="1"/>
</dbReference>
<dbReference type="EMBL" id="CP006644">
    <property type="protein sequence ID" value="AHE57228.1"/>
    <property type="molecule type" value="Genomic_DNA"/>
</dbReference>
<dbReference type="Pfam" id="PF00501">
    <property type="entry name" value="AMP-binding"/>
    <property type="match status" value="1"/>
</dbReference>
<dbReference type="HOGENOM" id="CLU_000022_59_10_5"/>
<evidence type="ECO:0000259" key="1">
    <source>
        <dbReference type="Pfam" id="PF00501"/>
    </source>
</evidence>
<dbReference type="KEGG" id="ssan:NX02_28230"/>
<feature type="domain" description="AMP-dependent synthetase/ligase" evidence="1">
    <location>
        <begin position="51"/>
        <end position="402"/>
    </location>
</feature>
<dbReference type="AlphaFoldDB" id="W0ALM4"/>
<name>W0ALM4_9SPHN</name>
<dbReference type="InterPro" id="IPR025110">
    <property type="entry name" value="AMP-bd_C"/>
</dbReference>
<evidence type="ECO:0008006" key="5">
    <source>
        <dbReference type="Google" id="ProtNLM"/>
    </source>
</evidence>
<evidence type="ECO:0000259" key="2">
    <source>
        <dbReference type="Pfam" id="PF13193"/>
    </source>
</evidence>
<reference evidence="3 4" key="1">
    <citation type="submission" date="2013-07" db="EMBL/GenBank/DDBJ databases">
        <title>Completed genome of Sphingomonas sanxanigenens NX02.</title>
        <authorList>
            <person name="Ma T."/>
            <person name="Huang H."/>
            <person name="Wu M."/>
            <person name="Li X."/>
            <person name="Li G."/>
        </authorList>
    </citation>
    <scope>NUCLEOTIDE SEQUENCE [LARGE SCALE GENOMIC DNA]</scope>
    <source>
        <strain evidence="3 4">NX02</strain>
    </source>
</reference>
<dbReference type="GO" id="GO:0016878">
    <property type="term" value="F:acid-thiol ligase activity"/>
    <property type="evidence" value="ECO:0007669"/>
    <property type="project" value="UniProtKB-ARBA"/>
</dbReference>
<dbReference type="eggNOG" id="COG0318">
    <property type="taxonomic scope" value="Bacteria"/>
</dbReference>
<keyword evidence="4" id="KW-1185">Reference proteome</keyword>